<accession>A0A845BN12</accession>
<dbReference type="InterPro" id="IPR020904">
    <property type="entry name" value="Sc_DH/Rdtase_CS"/>
</dbReference>
<proteinExistence type="predicted"/>
<evidence type="ECO:0000256" key="2">
    <source>
        <dbReference type="ARBA" id="ARBA00022490"/>
    </source>
</evidence>
<evidence type="ECO:0000313" key="5">
    <source>
        <dbReference type="EMBL" id="MXR37782.1"/>
    </source>
</evidence>
<dbReference type="Gene3D" id="3.40.50.720">
    <property type="entry name" value="NAD(P)-binding Rossmann-like Domain"/>
    <property type="match status" value="1"/>
</dbReference>
<dbReference type="Proteomes" id="UP000467214">
    <property type="component" value="Unassembled WGS sequence"/>
</dbReference>
<dbReference type="AlphaFoldDB" id="A0A845BN12"/>
<gene>
    <name evidence="5" type="ORF">GQF02_12440</name>
</gene>
<organism evidence="5 6">
    <name type="scientific">Craterilacuibacter sinensis</name>
    <dbReference type="NCBI Taxonomy" id="2686017"/>
    <lineage>
        <taxon>Bacteria</taxon>
        <taxon>Pseudomonadati</taxon>
        <taxon>Pseudomonadota</taxon>
        <taxon>Betaproteobacteria</taxon>
        <taxon>Neisseriales</taxon>
        <taxon>Neisseriaceae</taxon>
        <taxon>Craterilacuibacter</taxon>
    </lineage>
</organism>
<keyword evidence="4" id="KW-0560">Oxidoreductase</keyword>
<evidence type="ECO:0000256" key="4">
    <source>
        <dbReference type="ARBA" id="ARBA00023002"/>
    </source>
</evidence>
<dbReference type="PROSITE" id="PS00061">
    <property type="entry name" value="ADH_SHORT"/>
    <property type="match status" value="1"/>
</dbReference>
<dbReference type="Pfam" id="PF00106">
    <property type="entry name" value="adh_short"/>
    <property type="match status" value="1"/>
</dbReference>
<dbReference type="RefSeq" id="WP_160797579.1">
    <property type="nucleotide sequence ID" value="NZ_WSSB01000012.1"/>
</dbReference>
<dbReference type="InterPro" id="IPR002347">
    <property type="entry name" value="SDR_fam"/>
</dbReference>
<reference evidence="5 6" key="1">
    <citation type="submission" date="2019-12" db="EMBL/GenBank/DDBJ databases">
        <title>Neisseriaceae gen. nov. sp. Genome sequencing and assembly.</title>
        <authorList>
            <person name="Liu Z."/>
            <person name="Li A."/>
        </authorList>
    </citation>
    <scope>NUCLEOTIDE SEQUENCE [LARGE SCALE GENOMIC DNA]</scope>
    <source>
        <strain evidence="5 6">B2N2-7</strain>
    </source>
</reference>
<name>A0A845BN12_9NEIS</name>
<comment type="caution">
    <text evidence="5">The sequence shown here is derived from an EMBL/GenBank/DDBJ whole genome shotgun (WGS) entry which is preliminary data.</text>
</comment>
<sequence>MRHGILLTGASRGLGAALARTLATKDSDLVCIARQSDETLTLPEGARLAWVQADLADSALLELVAERALAALGTGPFATLTLINNAGTVAPIAPCGHYPQSGVEHALALNTLAPMLLCNAFLAWAAGRGAQVRILNISSGAAASAIAGWSVYGASKAALDHFSRCVAAEQASLQDGARVVSLYPGVIDTAMQGEIRAADIGHFPSRARFDALKADGALSTPEAVAQRIADFLDSPAFGSEPVADIRKL</sequence>
<evidence type="ECO:0000256" key="3">
    <source>
        <dbReference type="ARBA" id="ARBA00022857"/>
    </source>
</evidence>
<keyword evidence="3" id="KW-0521">NADP</keyword>
<dbReference type="InterPro" id="IPR036291">
    <property type="entry name" value="NAD(P)-bd_dom_sf"/>
</dbReference>
<dbReference type="GO" id="GO:0004757">
    <property type="term" value="F:sepiapterin reductase (NADP+) activity"/>
    <property type="evidence" value="ECO:0007669"/>
    <property type="project" value="TreeGrafter"/>
</dbReference>
<dbReference type="EMBL" id="WSSB01000012">
    <property type="protein sequence ID" value="MXR37782.1"/>
    <property type="molecule type" value="Genomic_DNA"/>
</dbReference>
<dbReference type="PANTHER" id="PTHR44085:SF2">
    <property type="entry name" value="SEPIAPTERIN REDUCTASE"/>
    <property type="match status" value="1"/>
</dbReference>
<keyword evidence="2" id="KW-0963">Cytoplasm</keyword>
<dbReference type="GO" id="GO:0006729">
    <property type="term" value="P:tetrahydrobiopterin biosynthetic process"/>
    <property type="evidence" value="ECO:0007669"/>
    <property type="project" value="TreeGrafter"/>
</dbReference>
<evidence type="ECO:0000313" key="6">
    <source>
        <dbReference type="Proteomes" id="UP000467214"/>
    </source>
</evidence>
<dbReference type="SUPFAM" id="SSF51735">
    <property type="entry name" value="NAD(P)-binding Rossmann-fold domains"/>
    <property type="match status" value="1"/>
</dbReference>
<dbReference type="PRINTS" id="PR00081">
    <property type="entry name" value="GDHRDH"/>
</dbReference>
<dbReference type="PANTHER" id="PTHR44085">
    <property type="entry name" value="SEPIAPTERIN REDUCTASE"/>
    <property type="match status" value="1"/>
</dbReference>
<evidence type="ECO:0000256" key="1">
    <source>
        <dbReference type="ARBA" id="ARBA00004496"/>
    </source>
</evidence>
<protein>
    <submittedName>
        <fullName evidence="5">SDR family NAD(P)-dependent oxidoreductase</fullName>
    </submittedName>
</protein>
<comment type="subcellular location">
    <subcellularLocation>
        <location evidence="1">Cytoplasm</location>
    </subcellularLocation>
</comment>
<dbReference type="InterPro" id="IPR051721">
    <property type="entry name" value="Biopterin_syn/organic_redct"/>
</dbReference>
<dbReference type="GO" id="GO:0005737">
    <property type="term" value="C:cytoplasm"/>
    <property type="evidence" value="ECO:0007669"/>
    <property type="project" value="UniProtKB-SubCell"/>
</dbReference>
<keyword evidence="6" id="KW-1185">Reference proteome</keyword>